<proteinExistence type="predicted"/>
<keyword evidence="2" id="KW-1185">Reference proteome</keyword>
<dbReference type="Proteomes" id="UP000784294">
    <property type="component" value="Unassembled WGS sequence"/>
</dbReference>
<organism evidence="1 2">
    <name type="scientific">Protopolystoma xenopodis</name>
    <dbReference type="NCBI Taxonomy" id="117903"/>
    <lineage>
        <taxon>Eukaryota</taxon>
        <taxon>Metazoa</taxon>
        <taxon>Spiralia</taxon>
        <taxon>Lophotrochozoa</taxon>
        <taxon>Platyhelminthes</taxon>
        <taxon>Monogenea</taxon>
        <taxon>Polyopisthocotylea</taxon>
        <taxon>Polystomatidea</taxon>
        <taxon>Polystomatidae</taxon>
        <taxon>Protopolystoma</taxon>
    </lineage>
</organism>
<sequence length="214" mass="23467">MAIHIFSAQQLFAPNSNDSLYFLHMFMAGHDAKSKQKLVRDRNAFCYLSSKEKLNKCSITDIVAKPCLGLITQAPEKQSHWPGMSEGNTHLLTLQGYANVTSVDIFFTHGEAMCPILGYTTDGYKVNRQGTSTSNPYAILKPTLFPCFFSSLTVVSGLLRLTALYCLPYFSGLVVTGQMAGSQPTSYTSHCHVFRPLGNQDSLVFAKCLMSGAA</sequence>
<accession>A0A448WF06</accession>
<reference evidence="1" key="1">
    <citation type="submission" date="2018-11" db="EMBL/GenBank/DDBJ databases">
        <authorList>
            <consortium name="Pathogen Informatics"/>
        </authorList>
    </citation>
    <scope>NUCLEOTIDE SEQUENCE</scope>
</reference>
<name>A0A448WF06_9PLAT</name>
<evidence type="ECO:0000313" key="1">
    <source>
        <dbReference type="EMBL" id="VEL09979.1"/>
    </source>
</evidence>
<protein>
    <submittedName>
        <fullName evidence="1">Uncharacterized protein</fullName>
    </submittedName>
</protein>
<dbReference type="EMBL" id="CAAALY010007725">
    <property type="protein sequence ID" value="VEL09979.1"/>
    <property type="molecule type" value="Genomic_DNA"/>
</dbReference>
<comment type="caution">
    <text evidence="1">The sequence shown here is derived from an EMBL/GenBank/DDBJ whole genome shotgun (WGS) entry which is preliminary data.</text>
</comment>
<evidence type="ECO:0000313" key="2">
    <source>
        <dbReference type="Proteomes" id="UP000784294"/>
    </source>
</evidence>
<dbReference type="AlphaFoldDB" id="A0A448WF06"/>
<gene>
    <name evidence="1" type="ORF">PXEA_LOCUS3419</name>
</gene>